<gene>
    <name evidence="10" type="primary">exo I_2</name>
    <name evidence="10" type="ORF">NCTC13071_00186</name>
</gene>
<evidence type="ECO:0000256" key="2">
    <source>
        <dbReference type="ARBA" id="ARBA00006285"/>
    </source>
</evidence>
<dbReference type="SUPFAM" id="SSF55545">
    <property type="entry name" value="beta-N-acetylhexosaminidase-like domain"/>
    <property type="match status" value="1"/>
</dbReference>
<dbReference type="Gene3D" id="3.20.20.80">
    <property type="entry name" value="Glycosidases"/>
    <property type="match status" value="1"/>
</dbReference>
<evidence type="ECO:0000313" key="10">
    <source>
        <dbReference type="EMBL" id="VEH14219.1"/>
    </source>
</evidence>
<keyword evidence="7" id="KW-0732">Signal</keyword>
<dbReference type="InterPro" id="IPR015883">
    <property type="entry name" value="Glyco_hydro_20_cat"/>
</dbReference>
<dbReference type="RefSeq" id="WP_025879594.1">
    <property type="nucleotide sequence ID" value="NZ_LR134384.1"/>
</dbReference>
<dbReference type="PIRSF" id="PIRSF001093">
    <property type="entry name" value="B-hxosamndse_ab_euk"/>
    <property type="match status" value="1"/>
</dbReference>
<dbReference type="Gene3D" id="3.30.379.10">
    <property type="entry name" value="Chitobiase/beta-hexosaminidase domain 2-like"/>
    <property type="match status" value="1"/>
</dbReference>
<feature type="active site" description="Proton donor" evidence="6">
    <location>
        <position position="333"/>
    </location>
</feature>
<dbReference type="GO" id="GO:0030203">
    <property type="term" value="P:glycosaminoglycan metabolic process"/>
    <property type="evidence" value="ECO:0007669"/>
    <property type="project" value="TreeGrafter"/>
</dbReference>
<dbReference type="Proteomes" id="UP000274578">
    <property type="component" value="Chromosome 1"/>
</dbReference>
<dbReference type="InterPro" id="IPR015882">
    <property type="entry name" value="HEX_bac_N"/>
</dbReference>
<evidence type="ECO:0000259" key="8">
    <source>
        <dbReference type="Pfam" id="PF00728"/>
    </source>
</evidence>
<dbReference type="Pfam" id="PF02838">
    <property type="entry name" value="Glyco_hydro_20b"/>
    <property type="match status" value="1"/>
</dbReference>
<feature type="domain" description="Glycoside hydrolase family 20 catalytic" evidence="8">
    <location>
        <begin position="159"/>
        <end position="502"/>
    </location>
</feature>
<dbReference type="InterPro" id="IPR017853">
    <property type="entry name" value="GH"/>
</dbReference>
<feature type="chain" id="PRO_5018702194" description="beta-N-acetylhexosaminidase" evidence="7">
    <location>
        <begin position="24"/>
        <end position="545"/>
    </location>
</feature>
<dbReference type="PANTHER" id="PTHR22600:SF57">
    <property type="entry name" value="BETA-N-ACETYLHEXOSAMINIDASE"/>
    <property type="match status" value="1"/>
</dbReference>
<protein>
    <recommendedName>
        <fullName evidence="3">beta-N-acetylhexosaminidase</fullName>
        <ecNumber evidence="3">3.2.1.52</ecNumber>
    </recommendedName>
</protein>
<feature type="signal peptide" evidence="7">
    <location>
        <begin position="1"/>
        <end position="23"/>
    </location>
</feature>
<dbReference type="InterPro" id="IPR025705">
    <property type="entry name" value="Beta_hexosaminidase_sua/sub"/>
</dbReference>
<sequence>MHKRMLMIVALCASLLQVSAAEADYHVIPLPQQITMSKGKPFSLLPTTQIICTSSDELMQKNARFLCDYIKETTGLTLTVSNSAKVKTPAIMLVLDPKMQGEEAYKLSVSTKKVVISGRTSAGIFYGIQTLRKSLPIMNAANAEPIMLPAAEITDAPRFAYRGMMLDCSRHFFSVDFVKRYIDLLALHNMNVFHWHLTDDQGWRLEIKKYPKLTEIGSKRTGTIMGHNSDVDDGQPYGGFYTQKEAKEIVEYARLRHITVIPEIDMPGHMKAALAAYPELGCTGGPYEVGHAWGIYKDVLCLGNEKVYQFVNDIIDEVADIFPAKYIHIGGDETPTTRWGECPKCKKVAAENSLKLNKLQAYFTNRVEKYINGKGREIVGWDEILDGDINPSATIMSWRGIEPGERGAKLGHDVIMSPTSYCYFDYKQNKNEETEPEGQHALLTVEKVYSLDPAPATMSADSRKHILGAQGNLWTEYVAYPNRAEYAVLPRMAALCEVQWTPTDKKDFNNFRQRADHMAKIYDLHNYVYALHLWPNRFNHNRSDW</sequence>
<reference evidence="10 11" key="1">
    <citation type="submission" date="2018-12" db="EMBL/GenBank/DDBJ databases">
        <authorList>
            <consortium name="Pathogen Informatics"/>
        </authorList>
    </citation>
    <scope>NUCLEOTIDE SEQUENCE [LARGE SCALE GENOMIC DNA]</scope>
    <source>
        <strain evidence="10 11">NCTC13071</strain>
    </source>
</reference>
<proteinExistence type="inferred from homology"/>
<dbReference type="GO" id="GO:0005975">
    <property type="term" value="P:carbohydrate metabolic process"/>
    <property type="evidence" value="ECO:0007669"/>
    <property type="project" value="InterPro"/>
</dbReference>
<dbReference type="KEGG" id="poc:NCTC13071_00186"/>
<dbReference type="PANTHER" id="PTHR22600">
    <property type="entry name" value="BETA-HEXOSAMINIDASE"/>
    <property type="match status" value="1"/>
</dbReference>
<evidence type="ECO:0000256" key="6">
    <source>
        <dbReference type="PIRSR" id="PIRSR625705-1"/>
    </source>
</evidence>
<feature type="domain" description="Beta-hexosaminidase bacterial type N-terminal" evidence="9">
    <location>
        <begin position="25"/>
        <end position="156"/>
    </location>
</feature>
<dbReference type="CDD" id="cd06563">
    <property type="entry name" value="GH20_chitobiase-like"/>
    <property type="match status" value="1"/>
</dbReference>
<name>A0A3S4T0H7_9BACT</name>
<dbReference type="PRINTS" id="PR00738">
    <property type="entry name" value="GLHYDRLASE20"/>
</dbReference>
<evidence type="ECO:0000313" key="11">
    <source>
        <dbReference type="Proteomes" id="UP000274578"/>
    </source>
</evidence>
<dbReference type="EC" id="3.2.1.52" evidence="3"/>
<dbReference type="EMBL" id="LR134384">
    <property type="protein sequence ID" value="VEH14219.1"/>
    <property type="molecule type" value="Genomic_DNA"/>
</dbReference>
<evidence type="ECO:0000256" key="3">
    <source>
        <dbReference type="ARBA" id="ARBA00012663"/>
    </source>
</evidence>
<accession>A0A3S4T0H7</accession>
<dbReference type="InterPro" id="IPR029018">
    <property type="entry name" value="Hex-like_dom2"/>
</dbReference>
<dbReference type="GO" id="GO:0016020">
    <property type="term" value="C:membrane"/>
    <property type="evidence" value="ECO:0007669"/>
    <property type="project" value="TreeGrafter"/>
</dbReference>
<evidence type="ECO:0000256" key="5">
    <source>
        <dbReference type="ARBA" id="ARBA00023295"/>
    </source>
</evidence>
<dbReference type="SUPFAM" id="SSF51445">
    <property type="entry name" value="(Trans)glycosidases"/>
    <property type="match status" value="1"/>
</dbReference>
<evidence type="ECO:0000256" key="7">
    <source>
        <dbReference type="SAM" id="SignalP"/>
    </source>
</evidence>
<dbReference type="GO" id="GO:0004563">
    <property type="term" value="F:beta-N-acetylhexosaminidase activity"/>
    <property type="evidence" value="ECO:0007669"/>
    <property type="project" value="UniProtKB-EC"/>
</dbReference>
<dbReference type="Pfam" id="PF00728">
    <property type="entry name" value="Glyco_hydro_20"/>
    <property type="match status" value="1"/>
</dbReference>
<dbReference type="AlphaFoldDB" id="A0A3S4T0H7"/>
<keyword evidence="4 10" id="KW-0378">Hydrolase</keyword>
<organism evidence="10 11">
    <name type="scientific">Segatella oris</name>
    <dbReference type="NCBI Taxonomy" id="28135"/>
    <lineage>
        <taxon>Bacteria</taxon>
        <taxon>Pseudomonadati</taxon>
        <taxon>Bacteroidota</taxon>
        <taxon>Bacteroidia</taxon>
        <taxon>Bacteroidales</taxon>
        <taxon>Prevotellaceae</taxon>
        <taxon>Segatella</taxon>
    </lineage>
</organism>
<evidence type="ECO:0000256" key="4">
    <source>
        <dbReference type="ARBA" id="ARBA00022801"/>
    </source>
</evidence>
<dbReference type="GeneID" id="85011109"/>
<keyword evidence="5 10" id="KW-0326">Glycosidase</keyword>
<comment type="similarity">
    <text evidence="2">Belongs to the glycosyl hydrolase 20 family.</text>
</comment>
<evidence type="ECO:0000259" key="9">
    <source>
        <dbReference type="Pfam" id="PF02838"/>
    </source>
</evidence>
<evidence type="ECO:0000256" key="1">
    <source>
        <dbReference type="ARBA" id="ARBA00001231"/>
    </source>
</evidence>
<comment type="catalytic activity">
    <reaction evidence="1">
        <text>Hydrolysis of terminal non-reducing N-acetyl-D-hexosamine residues in N-acetyl-beta-D-hexosaminides.</text>
        <dbReference type="EC" id="3.2.1.52"/>
    </reaction>
</comment>